<comment type="function">
    <text evidence="11">Catalyzes the reversible phosphorylation of UMP to UDP.</text>
</comment>
<dbReference type="PRINTS" id="PR00474">
    <property type="entry name" value="GLU5KINASE"/>
</dbReference>
<name>G9XB18_9FIRM</name>
<evidence type="ECO:0000256" key="6">
    <source>
        <dbReference type="ARBA" id="ARBA00022741"/>
    </source>
</evidence>
<dbReference type="PIRSF" id="PIRSF005650">
    <property type="entry name" value="Uridylate_kin"/>
    <property type="match status" value="1"/>
</dbReference>
<evidence type="ECO:0000256" key="1">
    <source>
        <dbReference type="ARBA" id="ARBA00004496"/>
    </source>
</evidence>
<comment type="pathway">
    <text evidence="2 11">Pyrimidine metabolism; CTP biosynthesis via de novo pathway; UDP from UMP (UMPK route): step 1/1.</text>
</comment>
<dbReference type="FunFam" id="3.40.1160.10:FF:000001">
    <property type="entry name" value="Uridylate kinase"/>
    <property type="match status" value="1"/>
</dbReference>
<comment type="similarity">
    <text evidence="3 11">Belongs to the UMP kinase family.</text>
</comment>
<dbReference type="UniPathway" id="UPA00159">
    <property type="reaction ID" value="UER00275"/>
</dbReference>
<evidence type="ECO:0000256" key="7">
    <source>
        <dbReference type="ARBA" id="ARBA00022777"/>
    </source>
</evidence>
<evidence type="ECO:0000256" key="11">
    <source>
        <dbReference type="HAMAP-Rule" id="MF_01220"/>
    </source>
</evidence>
<evidence type="ECO:0000256" key="3">
    <source>
        <dbReference type="ARBA" id="ARBA00007614"/>
    </source>
</evidence>
<keyword evidence="8 11" id="KW-0067">ATP-binding</keyword>
<evidence type="ECO:0000313" key="15">
    <source>
        <dbReference type="Proteomes" id="UP000003379"/>
    </source>
</evidence>
<organism evidence="14 15">
    <name type="scientific">Peptoanaerobacter stomatis</name>
    <dbReference type="NCBI Taxonomy" id="796937"/>
    <lineage>
        <taxon>Bacteria</taxon>
        <taxon>Bacillati</taxon>
        <taxon>Bacillota</taxon>
        <taxon>Clostridia</taxon>
        <taxon>Peptostreptococcales</taxon>
        <taxon>Filifactoraceae</taxon>
        <taxon>Peptoanaerobacter</taxon>
    </lineage>
</organism>
<evidence type="ECO:0000256" key="10">
    <source>
        <dbReference type="ARBA" id="ARBA00047767"/>
    </source>
</evidence>
<dbReference type="GO" id="GO:0006225">
    <property type="term" value="P:UDP biosynthetic process"/>
    <property type="evidence" value="ECO:0007669"/>
    <property type="project" value="TreeGrafter"/>
</dbReference>
<protein>
    <recommendedName>
        <fullName evidence="11">Uridylate kinase</fullName>
        <shortName evidence="11">UK</shortName>
        <ecNumber evidence="11">2.7.4.22</ecNumber>
    </recommendedName>
    <alternativeName>
        <fullName evidence="11">Uridine monophosphate kinase</fullName>
        <shortName evidence="11">UMP kinase</shortName>
        <shortName evidence="11">UMPK</shortName>
    </alternativeName>
</protein>
<feature type="binding site" evidence="11">
    <location>
        <position position="167"/>
    </location>
    <ligand>
        <name>ATP</name>
        <dbReference type="ChEBI" id="CHEBI:30616"/>
    </ligand>
</feature>
<dbReference type="AlphaFoldDB" id="G9XB18"/>
<dbReference type="CDD" id="cd04254">
    <property type="entry name" value="AAK_UMPK-PyrH-Ec"/>
    <property type="match status" value="1"/>
</dbReference>
<dbReference type="Proteomes" id="UP000006437">
    <property type="component" value="Unassembled WGS sequence"/>
</dbReference>
<dbReference type="InterPro" id="IPR001048">
    <property type="entry name" value="Asp/Glu/Uridylate_kinase"/>
</dbReference>
<evidence type="ECO:0000259" key="12">
    <source>
        <dbReference type="Pfam" id="PF00696"/>
    </source>
</evidence>
<accession>G9X3L3</accession>
<gene>
    <name evidence="11" type="primary">pyrH</name>
    <name evidence="14" type="ORF">HMPREF9628_01185</name>
    <name evidence="13" type="ORF">HMPREF9629_00970</name>
</gene>
<dbReference type="PANTHER" id="PTHR42833:SF4">
    <property type="entry name" value="URIDYLATE KINASE PUMPKIN, CHLOROPLASTIC"/>
    <property type="match status" value="1"/>
</dbReference>
<feature type="domain" description="Aspartate/glutamate/uridylate kinase" evidence="12">
    <location>
        <begin position="5"/>
        <end position="212"/>
    </location>
</feature>
<feature type="region of interest" description="Involved in allosteric activation by GTP" evidence="11">
    <location>
        <begin position="18"/>
        <end position="23"/>
    </location>
</feature>
<dbReference type="EMBL" id="AFZG01000014">
    <property type="protein sequence ID" value="EHL19852.1"/>
    <property type="molecule type" value="Genomic_DNA"/>
</dbReference>
<dbReference type="Gene3D" id="3.40.1160.10">
    <property type="entry name" value="Acetylglutamate kinase-like"/>
    <property type="match status" value="1"/>
</dbReference>
<accession>G9XB18</accession>
<evidence type="ECO:0000313" key="13">
    <source>
        <dbReference type="EMBL" id="EHL09978.1"/>
    </source>
</evidence>
<dbReference type="EMBL" id="AFZE01000058">
    <property type="protein sequence ID" value="EHL09978.1"/>
    <property type="molecule type" value="Genomic_DNA"/>
</dbReference>
<dbReference type="InterPro" id="IPR011817">
    <property type="entry name" value="Uridylate_kinase"/>
</dbReference>
<reference evidence="13 16" key="1">
    <citation type="submission" date="2011-08" db="EMBL/GenBank/DDBJ databases">
        <title>The Genome Sequence of Eubacteriaceae bacterium ACC19a.</title>
        <authorList>
            <consortium name="The Broad Institute Genome Sequencing Platform"/>
            <person name="Earl A."/>
            <person name="Ward D."/>
            <person name="Feldgarden M."/>
            <person name="Gevers D."/>
            <person name="Sizova M."/>
            <person name="Hazen A."/>
            <person name="Epstein S."/>
            <person name="Young S.K."/>
            <person name="Zeng Q."/>
            <person name="Gargeya S."/>
            <person name="Fitzgerald M."/>
            <person name="Haas B."/>
            <person name="Abouelleil A."/>
            <person name="Alvarado L."/>
            <person name="Arachchi H.M."/>
            <person name="Berlin A."/>
            <person name="Brown A."/>
            <person name="Chapman S.B."/>
            <person name="Chen Z."/>
            <person name="Dunbar C."/>
            <person name="Freedman E."/>
            <person name="Gearin G."/>
            <person name="Gellesch M."/>
            <person name="Goldberg J."/>
            <person name="Griggs A."/>
            <person name="Gujja S."/>
            <person name="Heiman D."/>
            <person name="Howarth C."/>
            <person name="Larson L."/>
            <person name="Lui A."/>
            <person name="MacDonald P.J.P."/>
            <person name="Montmayeur A."/>
            <person name="Murphy C."/>
            <person name="Neiman D."/>
            <person name="Pearson M."/>
            <person name="Priest M."/>
            <person name="Roberts A."/>
            <person name="Saif S."/>
            <person name="Shea T."/>
            <person name="Shenoy N."/>
            <person name="Sisk P."/>
            <person name="Stolte C."/>
            <person name="Sykes S."/>
            <person name="Wortman J."/>
            <person name="Nusbaum C."/>
            <person name="Birren B."/>
        </authorList>
    </citation>
    <scope>NUCLEOTIDE SEQUENCE [LARGE SCALE GENOMIC DNA]</scope>
    <source>
        <strain evidence="13 16">ACC19a</strain>
    </source>
</reference>
<dbReference type="HAMAP" id="MF_01220_B">
    <property type="entry name" value="PyrH_B"/>
    <property type="match status" value="1"/>
</dbReference>
<keyword evidence="11" id="KW-0021">Allosteric enzyme</keyword>
<feature type="binding site" evidence="11">
    <location>
        <begin position="131"/>
        <end position="138"/>
    </location>
    <ligand>
        <name>UMP</name>
        <dbReference type="ChEBI" id="CHEBI:57865"/>
    </ligand>
</feature>
<comment type="caution">
    <text evidence="11">Lacks conserved residue(s) required for the propagation of feature annotation.</text>
</comment>
<dbReference type="GO" id="GO:0033862">
    <property type="term" value="F:UMP kinase activity"/>
    <property type="evidence" value="ECO:0007669"/>
    <property type="project" value="UniProtKB-EC"/>
</dbReference>
<dbReference type="SUPFAM" id="SSF53633">
    <property type="entry name" value="Carbamate kinase-like"/>
    <property type="match status" value="1"/>
</dbReference>
<dbReference type="PANTHER" id="PTHR42833">
    <property type="entry name" value="URIDYLATE KINASE"/>
    <property type="match status" value="1"/>
</dbReference>
<keyword evidence="7 11" id="KW-0418">Kinase</keyword>
<evidence type="ECO:0000256" key="5">
    <source>
        <dbReference type="ARBA" id="ARBA00022679"/>
    </source>
</evidence>
<keyword evidence="5 11" id="KW-0808">Transferase</keyword>
<dbReference type="InterPro" id="IPR036393">
    <property type="entry name" value="AceGlu_kinase-like_sf"/>
</dbReference>
<feature type="binding site" evidence="11">
    <location>
        <position position="52"/>
    </location>
    <ligand>
        <name>UMP</name>
        <dbReference type="ChEBI" id="CHEBI:57865"/>
    </ligand>
</feature>
<dbReference type="STRING" id="796937.HMPREF9630_01258"/>
<comment type="caution">
    <text evidence="14">The sequence shown here is derived from an EMBL/GenBank/DDBJ whole genome shotgun (WGS) entry which is preliminary data.</text>
</comment>
<comment type="subcellular location">
    <subcellularLocation>
        <location evidence="1 11">Cytoplasm</location>
    </subcellularLocation>
</comment>
<dbReference type="GO" id="GO:0005737">
    <property type="term" value="C:cytoplasm"/>
    <property type="evidence" value="ECO:0007669"/>
    <property type="project" value="UniProtKB-SubCell"/>
</dbReference>
<comment type="catalytic activity">
    <reaction evidence="10 11">
        <text>UMP + ATP = UDP + ADP</text>
        <dbReference type="Rhea" id="RHEA:24400"/>
        <dbReference type="ChEBI" id="CHEBI:30616"/>
        <dbReference type="ChEBI" id="CHEBI:57865"/>
        <dbReference type="ChEBI" id="CHEBI:58223"/>
        <dbReference type="ChEBI" id="CHEBI:456216"/>
        <dbReference type="EC" id="2.7.4.22"/>
    </reaction>
</comment>
<feature type="binding site" evidence="11">
    <location>
        <position position="164"/>
    </location>
    <ligand>
        <name>ATP</name>
        <dbReference type="ChEBI" id="CHEBI:30616"/>
    </ligand>
</feature>
<dbReference type="HOGENOM" id="CLU_033861_0_0_9"/>
<feature type="binding site" evidence="11">
    <location>
        <position position="70"/>
    </location>
    <ligand>
        <name>UMP</name>
        <dbReference type="ChEBI" id="CHEBI:57865"/>
    </ligand>
</feature>
<evidence type="ECO:0000313" key="14">
    <source>
        <dbReference type="EMBL" id="EHL19852.1"/>
    </source>
</evidence>
<dbReference type="InterPro" id="IPR015963">
    <property type="entry name" value="Uridylate_kinase_bac"/>
</dbReference>
<dbReference type="Proteomes" id="UP000003379">
    <property type="component" value="Unassembled WGS sequence"/>
</dbReference>
<proteinExistence type="inferred from homology"/>
<dbReference type="PATRIC" id="fig|796937.3.peg.2208"/>
<evidence type="ECO:0000256" key="2">
    <source>
        <dbReference type="ARBA" id="ARBA00004791"/>
    </source>
</evidence>
<keyword evidence="9 11" id="KW-0665">Pyrimidine biosynthesis</keyword>
<dbReference type="GO" id="GO:0005524">
    <property type="term" value="F:ATP binding"/>
    <property type="evidence" value="ECO:0007669"/>
    <property type="project" value="UniProtKB-KW"/>
</dbReference>
<keyword evidence="4 11" id="KW-0963">Cytoplasm</keyword>
<evidence type="ECO:0000256" key="4">
    <source>
        <dbReference type="ARBA" id="ARBA00022490"/>
    </source>
</evidence>
<dbReference type="NCBIfam" id="TIGR02075">
    <property type="entry name" value="pyrH_bact"/>
    <property type="match status" value="1"/>
</dbReference>
<comment type="subunit">
    <text evidence="11">Homohexamer.</text>
</comment>
<sequence>MPAYKRVLLKISGEALSGDKGFGFDEEMLKSVAISIKKILNEGVEVAIVVGGGNFFRGRTGKNMDRAQADYIGMLATVMNSLALQSYLEAEGVSTRVQTSIEMRQVAEPYIRRRAIRHLSRKRVVIFSAGTGSPFFSTDTAAALRAVEIGADVLLLAKNVDGVYDSDPAINPNAKKYDKLTYMDVLSQNLKVMDLSAITLCMDNKLPLYVFSLKNTDNMVRVIEGANMGTVIS</sequence>
<comment type="activity regulation">
    <text evidence="11">Allosterically activated by GTP. Inhibited by UTP.</text>
</comment>
<feature type="binding site" evidence="11">
    <location>
        <position position="57"/>
    </location>
    <ligand>
        <name>ATP</name>
        <dbReference type="ChEBI" id="CHEBI:30616"/>
    </ligand>
</feature>
<dbReference type="InterPro" id="IPR001057">
    <property type="entry name" value="Glu/AcGlu_kinase"/>
</dbReference>
<dbReference type="Pfam" id="PF00696">
    <property type="entry name" value="AA_kinase"/>
    <property type="match status" value="1"/>
</dbReference>
<dbReference type="GO" id="GO:0044210">
    <property type="term" value="P:'de novo' CTP biosynthetic process"/>
    <property type="evidence" value="ECO:0007669"/>
    <property type="project" value="UniProtKB-UniRule"/>
</dbReference>
<feature type="binding site" evidence="11">
    <location>
        <position position="53"/>
    </location>
    <ligand>
        <name>ATP</name>
        <dbReference type="ChEBI" id="CHEBI:30616"/>
    </ligand>
</feature>
<feature type="binding site" evidence="11">
    <location>
        <begin position="10"/>
        <end position="13"/>
    </location>
    <ligand>
        <name>ATP</name>
        <dbReference type="ChEBI" id="CHEBI:30616"/>
    </ligand>
</feature>
<evidence type="ECO:0000256" key="8">
    <source>
        <dbReference type="ARBA" id="ARBA00022840"/>
    </source>
</evidence>
<keyword evidence="6 11" id="KW-0547">Nucleotide-binding</keyword>
<reference evidence="14 15" key="2">
    <citation type="submission" date="2011-08" db="EMBL/GenBank/DDBJ databases">
        <title>The Genome Sequence of Eubacteriaceae bacterium CM5.</title>
        <authorList>
            <consortium name="The Broad Institute Genome Sequencing Platform"/>
            <person name="Earl A."/>
            <person name="Ward D."/>
            <person name="Feldgarden M."/>
            <person name="Gevers D."/>
            <person name="Sizova M."/>
            <person name="Hazen A."/>
            <person name="Epstein S."/>
            <person name="Young S.K."/>
            <person name="Zeng Q."/>
            <person name="Gargeya S."/>
            <person name="Fitzgerald M."/>
            <person name="Haas B."/>
            <person name="Abouelleil A."/>
            <person name="Alvarado L."/>
            <person name="Arachchi H.M."/>
            <person name="Berlin A."/>
            <person name="Brown A."/>
            <person name="Chapman S.B."/>
            <person name="Chen Z."/>
            <person name="Dunbar C."/>
            <person name="Freedman E."/>
            <person name="Gearin G."/>
            <person name="Gellesch M."/>
            <person name="Goldberg J."/>
            <person name="Griggs A."/>
            <person name="Gujja S."/>
            <person name="Heiman D."/>
            <person name="Howarth C."/>
            <person name="Larson L."/>
            <person name="Lui A."/>
            <person name="MacDonald P.J.P."/>
            <person name="Montmayeur A."/>
            <person name="Murphy C."/>
            <person name="Neiman D."/>
            <person name="Pearson M."/>
            <person name="Priest M."/>
            <person name="Roberts A."/>
            <person name="Saif S."/>
            <person name="Shea T."/>
            <person name="Shenoy N."/>
            <person name="Sisk P."/>
            <person name="Stolte C."/>
            <person name="Sykes S."/>
            <person name="Wortman J."/>
            <person name="Nusbaum C."/>
            <person name="Birren B."/>
        </authorList>
    </citation>
    <scope>NUCLEOTIDE SEQUENCE [LARGE SCALE GENOMIC DNA]</scope>
    <source>
        <strain evidence="14 15">CM5</strain>
    </source>
</reference>
<dbReference type="EC" id="2.7.4.22" evidence="11"/>
<dbReference type="RefSeq" id="WP_009525205.1">
    <property type="nucleotide sequence ID" value="NZ_JBQMYZ010000006.1"/>
</dbReference>
<feature type="binding site" evidence="11">
    <location>
        <position position="159"/>
    </location>
    <ligand>
        <name>ATP</name>
        <dbReference type="ChEBI" id="CHEBI:30616"/>
    </ligand>
</feature>
<evidence type="ECO:0000313" key="16">
    <source>
        <dbReference type="Proteomes" id="UP000006437"/>
    </source>
</evidence>
<evidence type="ECO:0000256" key="9">
    <source>
        <dbReference type="ARBA" id="ARBA00022975"/>
    </source>
</evidence>